<reference evidence="1 2" key="1">
    <citation type="submission" date="2020-07" db="EMBL/GenBank/DDBJ databases">
        <title>Genomic Encyclopedia of Type Strains, Phase IV (KMG-IV): sequencing the most valuable type-strain genomes for metagenomic binning, comparative biology and taxonomic classification.</title>
        <authorList>
            <person name="Goeker M."/>
        </authorList>
    </citation>
    <scope>NUCLEOTIDE SEQUENCE [LARGE SCALE GENOMIC DNA]</scope>
    <source>
        <strain evidence="1 2">DSM 17721</strain>
    </source>
</reference>
<organism evidence="1 2">
    <name type="scientific">Desulfosalsimonas propionicica</name>
    <dbReference type="NCBI Taxonomy" id="332175"/>
    <lineage>
        <taxon>Bacteria</taxon>
        <taxon>Pseudomonadati</taxon>
        <taxon>Thermodesulfobacteriota</taxon>
        <taxon>Desulfobacteria</taxon>
        <taxon>Desulfobacterales</taxon>
        <taxon>Desulfosalsimonadaceae</taxon>
        <taxon>Desulfosalsimonas</taxon>
    </lineage>
</organism>
<dbReference type="SUPFAM" id="SSF48371">
    <property type="entry name" value="ARM repeat"/>
    <property type="match status" value="1"/>
</dbReference>
<dbReference type="InterPro" id="IPR014825">
    <property type="entry name" value="DNA_alkylation"/>
</dbReference>
<dbReference type="Proteomes" id="UP000525298">
    <property type="component" value="Unassembled WGS sequence"/>
</dbReference>
<gene>
    <name evidence="1" type="ORF">HNR65_002899</name>
</gene>
<name>A0A7W0CB75_9BACT</name>
<dbReference type="EMBL" id="JACDUS010000010">
    <property type="protein sequence ID" value="MBA2882547.1"/>
    <property type="molecule type" value="Genomic_DNA"/>
</dbReference>
<dbReference type="CDD" id="cd06561">
    <property type="entry name" value="AlkD_like"/>
    <property type="match status" value="1"/>
</dbReference>
<sequence length="239" mass="27626">MSYQPADASVLMAELHALADPEAAAGLQRFFKTARGQYGEQDRFLGIRVPELRKIAGKHRALHIHDAGRLLRTPYHEARMLALLILIRQFAKGSLEDRTAIYNLYMAHTEHINSWDLVDASAGQIPGAYLRERSRWPLYELAASDLLWERRISMIATWPYIRENDFTDALAIAEILVSDNEDLIQKAVGWMLREIGKRDMAVEETFLKSHCREMPRTMLRYAIEKFPEEKRQNYLKGLV</sequence>
<dbReference type="Pfam" id="PF08713">
    <property type="entry name" value="DNA_alkylation"/>
    <property type="match status" value="1"/>
</dbReference>
<evidence type="ECO:0000313" key="1">
    <source>
        <dbReference type="EMBL" id="MBA2882547.1"/>
    </source>
</evidence>
<dbReference type="AlphaFoldDB" id="A0A7W0CB75"/>
<comment type="caution">
    <text evidence="1">The sequence shown here is derived from an EMBL/GenBank/DDBJ whole genome shotgun (WGS) entry which is preliminary data.</text>
</comment>
<protein>
    <submittedName>
        <fullName evidence="1">3-methyladenine DNA glycosylase AlkD</fullName>
    </submittedName>
</protein>
<accession>A0A7W0CB75</accession>
<proteinExistence type="predicted"/>
<dbReference type="InterPro" id="IPR016024">
    <property type="entry name" value="ARM-type_fold"/>
</dbReference>
<dbReference type="Gene3D" id="1.25.10.90">
    <property type="match status" value="1"/>
</dbReference>
<dbReference type="PANTHER" id="PTHR34070:SF1">
    <property type="entry name" value="DNA ALKYLATION REPAIR PROTEIN"/>
    <property type="match status" value="1"/>
</dbReference>
<keyword evidence="2" id="KW-1185">Reference proteome</keyword>
<evidence type="ECO:0000313" key="2">
    <source>
        <dbReference type="Proteomes" id="UP000525298"/>
    </source>
</evidence>
<dbReference type="PANTHER" id="PTHR34070">
    <property type="entry name" value="ARMADILLO-TYPE FOLD"/>
    <property type="match status" value="1"/>
</dbReference>